<keyword evidence="6" id="KW-1185">Reference proteome</keyword>
<dbReference type="PANTHER" id="PTHR16026">
    <property type="entry name" value="CARTILAGE ACIDIC PROTEIN 1"/>
    <property type="match status" value="1"/>
</dbReference>
<organism evidence="5 6">
    <name type="scientific">Psychroserpens ponticola</name>
    <dbReference type="NCBI Taxonomy" id="2932268"/>
    <lineage>
        <taxon>Bacteria</taxon>
        <taxon>Pseudomonadati</taxon>
        <taxon>Bacteroidota</taxon>
        <taxon>Flavobacteriia</taxon>
        <taxon>Flavobacteriales</taxon>
        <taxon>Flavobacteriaceae</taxon>
        <taxon>Psychroserpens</taxon>
    </lineage>
</organism>
<protein>
    <submittedName>
        <fullName evidence="5">FG-GAP-like repeat-containing protein</fullName>
    </submittedName>
</protein>
<dbReference type="Gene3D" id="2.130.10.130">
    <property type="entry name" value="Integrin alpha, N-terminal"/>
    <property type="match status" value="2"/>
</dbReference>
<evidence type="ECO:0000313" key="6">
    <source>
        <dbReference type="Proteomes" id="UP001202717"/>
    </source>
</evidence>
<dbReference type="InterPro" id="IPR013517">
    <property type="entry name" value="FG-GAP"/>
</dbReference>
<evidence type="ECO:0000259" key="3">
    <source>
        <dbReference type="Pfam" id="PF07593"/>
    </source>
</evidence>
<proteinExistence type="predicted"/>
<dbReference type="PANTHER" id="PTHR16026:SF0">
    <property type="entry name" value="CARTILAGE ACIDIC PROTEIN 1"/>
    <property type="match status" value="1"/>
</dbReference>
<dbReference type="SUPFAM" id="SSF69318">
    <property type="entry name" value="Integrin alpha N-terminal domain"/>
    <property type="match status" value="1"/>
</dbReference>
<feature type="domain" description="ASPIC/UnbV" evidence="3">
    <location>
        <begin position="416"/>
        <end position="482"/>
    </location>
</feature>
<feature type="domain" description="Secretion system C-terminal sorting" evidence="4">
    <location>
        <begin position="502"/>
        <end position="572"/>
    </location>
</feature>
<dbReference type="InterPro" id="IPR026444">
    <property type="entry name" value="Secre_tail"/>
</dbReference>
<dbReference type="NCBIfam" id="TIGR04183">
    <property type="entry name" value="Por_Secre_tail"/>
    <property type="match status" value="1"/>
</dbReference>
<dbReference type="Pfam" id="PF13517">
    <property type="entry name" value="FG-GAP_3"/>
    <property type="match status" value="2"/>
</dbReference>
<dbReference type="Pfam" id="PF07593">
    <property type="entry name" value="UnbV_ASPIC"/>
    <property type="match status" value="1"/>
</dbReference>
<dbReference type="InterPro" id="IPR011519">
    <property type="entry name" value="UnbV_ASPIC"/>
</dbReference>
<name>A0ABY7RTR1_9FLAO</name>
<reference evidence="5 6" key="1">
    <citation type="submission" date="2023-01" db="EMBL/GenBank/DDBJ databases">
        <title>Psychroserpens ponticola sp. nov., isolated from seawater.</title>
        <authorList>
            <person name="Kristyanto S."/>
            <person name="Jung J."/>
            <person name="Kim J.M."/>
            <person name="Jeon C.O."/>
        </authorList>
    </citation>
    <scope>NUCLEOTIDE SEQUENCE [LARGE SCALE GENOMIC DNA]</scope>
    <source>
        <strain evidence="5 6">MSW6</strain>
    </source>
</reference>
<dbReference type="Pfam" id="PF18962">
    <property type="entry name" value="Por_Secre_tail"/>
    <property type="match status" value="1"/>
</dbReference>
<feature type="chain" id="PRO_5046919769" evidence="2">
    <location>
        <begin position="22"/>
        <end position="574"/>
    </location>
</feature>
<evidence type="ECO:0000256" key="1">
    <source>
        <dbReference type="ARBA" id="ARBA00022729"/>
    </source>
</evidence>
<dbReference type="RefSeq" id="WP_249996576.1">
    <property type="nucleotide sequence ID" value="NZ_CP116221.1"/>
</dbReference>
<dbReference type="Proteomes" id="UP001202717">
    <property type="component" value="Chromosome"/>
</dbReference>
<dbReference type="InterPro" id="IPR027039">
    <property type="entry name" value="Crtac1"/>
</dbReference>
<gene>
    <name evidence="5" type="ORF">MUN68_010560</name>
</gene>
<dbReference type="InterPro" id="IPR028994">
    <property type="entry name" value="Integrin_alpha_N"/>
</dbReference>
<feature type="signal peptide" evidence="2">
    <location>
        <begin position="1"/>
        <end position="21"/>
    </location>
</feature>
<keyword evidence="1 2" id="KW-0732">Signal</keyword>
<evidence type="ECO:0000259" key="4">
    <source>
        <dbReference type="Pfam" id="PF18962"/>
    </source>
</evidence>
<dbReference type="EMBL" id="CP116221">
    <property type="protein sequence ID" value="WCO00509.1"/>
    <property type="molecule type" value="Genomic_DNA"/>
</dbReference>
<evidence type="ECO:0000313" key="5">
    <source>
        <dbReference type="EMBL" id="WCO00509.1"/>
    </source>
</evidence>
<evidence type="ECO:0000256" key="2">
    <source>
        <dbReference type="SAM" id="SignalP"/>
    </source>
</evidence>
<accession>A0ABY7RTR1</accession>
<sequence>MFKKYALVFIGSFFFQFNGFAQLNFVDRATELGIGVSCGDVPIGNGITFYDYNNDGWDDITLATQAGEPIRFFKNMNGVFIEETLNIPTNTSQMKQVNWVDFDNDGHLDVFVTSNASGNKLYRNDGNYNFLDVTIQSQLPTDNIKTYGASWGDYNKDGFLDVFLSNRDLAGVIPNYLYKNNGDGTFSNVSETAGILNTSNLSFCSAFFDFNNDGLQDIYVSKDRDSNKNVLYKNNGDGTFSDVSESSNTDLYIDAMSVTIDDYNSDGWLDIYVTNTPSGNIFLQNNGDETFTNVAVANGTDFGSIAWGAVFLDAENDMDLDLYVSGLLDGSNANFLSAAFYENDGFGNFTISTTGFVNDNRESYSNAIGDIDNDGFSDIVVSNADNDNIFVWKNETQSTNNWLKINLVGTQSNKKGVGSLIEISVNGVKQYRYTLCGEGYLGQNSSSEIFGLGDHDNVDYIKVNWLSGIEDVHFNVSVNQTLNLVEGEKLSSESYISSKPKIYPNPVLDVVTIENSKPMREIKLTNTLGQVVFSKLFVNHVTSTEIDISNLHIGQYILIVSSTESKHQQKLIKN</sequence>